<name>A0A235EVJ3_9RHOO</name>
<accession>A0A235EVJ3</accession>
<dbReference type="SUPFAM" id="SSF47226">
    <property type="entry name" value="Histidine-containing phosphotransfer domain, HPT domain"/>
    <property type="match status" value="1"/>
</dbReference>
<dbReference type="Proteomes" id="UP000215181">
    <property type="component" value="Unassembled WGS sequence"/>
</dbReference>
<sequence>MPQGSYTHFDPQALLHDLFDSEEVVASVLGTFADWHDGAQSDLKAAAASGDAPALARVTHTVRGTLAQLHARNAVEIAQGIESRCKQADANYHPSEADIAPLQQELQAVLAEVKIYLAG</sequence>
<dbReference type="PROSITE" id="PS50894">
    <property type="entry name" value="HPT"/>
    <property type="match status" value="1"/>
</dbReference>
<keyword evidence="1" id="KW-0902">Two-component regulatory system</keyword>
<organism evidence="4 5">
    <name type="scientific">Thauera propionica</name>
    <dbReference type="NCBI Taxonomy" id="2019431"/>
    <lineage>
        <taxon>Bacteria</taxon>
        <taxon>Pseudomonadati</taxon>
        <taxon>Pseudomonadota</taxon>
        <taxon>Betaproteobacteria</taxon>
        <taxon>Rhodocyclales</taxon>
        <taxon>Zoogloeaceae</taxon>
        <taxon>Thauera</taxon>
    </lineage>
</organism>
<keyword evidence="4" id="KW-0808">Transferase</keyword>
<keyword evidence="2" id="KW-0597">Phosphoprotein</keyword>
<dbReference type="GO" id="GO:0004672">
    <property type="term" value="F:protein kinase activity"/>
    <property type="evidence" value="ECO:0007669"/>
    <property type="project" value="UniProtKB-ARBA"/>
</dbReference>
<dbReference type="EMBL" id="NOIH01000018">
    <property type="protein sequence ID" value="OYD53068.1"/>
    <property type="molecule type" value="Genomic_DNA"/>
</dbReference>
<dbReference type="InterPro" id="IPR036641">
    <property type="entry name" value="HPT_dom_sf"/>
</dbReference>
<dbReference type="Pfam" id="PF01627">
    <property type="entry name" value="Hpt"/>
    <property type="match status" value="1"/>
</dbReference>
<feature type="modified residue" description="Phosphohistidine" evidence="2">
    <location>
        <position position="60"/>
    </location>
</feature>
<evidence type="ECO:0000259" key="3">
    <source>
        <dbReference type="PROSITE" id="PS50894"/>
    </source>
</evidence>
<dbReference type="AlphaFoldDB" id="A0A235EVJ3"/>
<evidence type="ECO:0000256" key="2">
    <source>
        <dbReference type="PROSITE-ProRule" id="PRU00110"/>
    </source>
</evidence>
<dbReference type="OrthoDB" id="8527537at2"/>
<proteinExistence type="predicted"/>
<protein>
    <submittedName>
        <fullName evidence="4">Histidine phosphotransferase</fullName>
    </submittedName>
</protein>
<dbReference type="InterPro" id="IPR008207">
    <property type="entry name" value="Sig_transdc_His_kin_Hpt_dom"/>
</dbReference>
<keyword evidence="5" id="KW-1185">Reference proteome</keyword>
<dbReference type="Gene3D" id="1.20.120.160">
    <property type="entry name" value="HPT domain"/>
    <property type="match status" value="1"/>
</dbReference>
<feature type="domain" description="HPt" evidence="3">
    <location>
        <begin position="21"/>
        <end position="119"/>
    </location>
</feature>
<gene>
    <name evidence="4" type="ORF">CGK74_14580</name>
</gene>
<evidence type="ECO:0000256" key="1">
    <source>
        <dbReference type="ARBA" id="ARBA00023012"/>
    </source>
</evidence>
<comment type="caution">
    <text evidence="4">The sequence shown here is derived from an EMBL/GenBank/DDBJ whole genome shotgun (WGS) entry which is preliminary data.</text>
</comment>
<dbReference type="RefSeq" id="WP_094269180.1">
    <property type="nucleotide sequence ID" value="NZ_NOIH01000018.1"/>
</dbReference>
<dbReference type="GO" id="GO:0000160">
    <property type="term" value="P:phosphorelay signal transduction system"/>
    <property type="evidence" value="ECO:0007669"/>
    <property type="project" value="UniProtKB-KW"/>
</dbReference>
<evidence type="ECO:0000313" key="4">
    <source>
        <dbReference type="EMBL" id="OYD53068.1"/>
    </source>
</evidence>
<evidence type="ECO:0000313" key="5">
    <source>
        <dbReference type="Proteomes" id="UP000215181"/>
    </source>
</evidence>
<reference evidence="4 5" key="1">
    <citation type="submission" date="2017-07" db="EMBL/GenBank/DDBJ databases">
        <title>Thauera sp. KNDSS-Mac4 genome sequence and assembly.</title>
        <authorList>
            <person name="Mayilraj S."/>
        </authorList>
    </citation>
    <scope>NUCLEOTIDE SEQUENCE [LARGE SCALE GENOMIC DNA]</scope>
    <source>
        <strain evidence="4 5">KNDSS-Mac4</strain>
    </source>
</reference>